<organism evidence="3 4">
    <name type="scientific">Oceanobacillus kimchii</name>
    <dbReference type="NCBI Taxonomy" id="746691"/>
    <lineage>
        <taxon>Bacteria</taxon>
        <taxon>Bacillati</taxon>
        <taxon>Bacillota</taxon>
        <taxon>Bacilli</taxon>
        <taxon>Bacillales</taxon>
        <taxon>Bacillaceae</taxon>
        <taxon>Oceanobacillus</taxon>
    </lineage>
</organism>
<evidence type="ECO:0000313" key="4">
    <source>
        <dbReference type="Proteomes" id="UP001275436"/>
    </source>
</evidence>
<reference evidence="3 4" key="1">
    <citation type="submission" date="2023-02" db="EMBL/GenBank/DDBJ databases">
        <title>Oceanobacillus kimchii IFOP_LL358 isolated form Alexandrium catenella lab strain.</title>
        <authorList>
            <person name="Gajardo G."/>
            <person name="Ueki S."/>
            <person name="Maruyama F."/>
        </authorList>
    </citation>
    <scope>NUCLEOTIDE SEQUENCE [LARGE SCALE GENOMIC DNA]</scope>
    <source>
        <strain evidence="3 4">IFOP_LL358</strain>
    </source>
</reference>
<dbReference type="Pfam" id="PF01297">
    <property type="entry name" value="ZnuA"/>
    <property type="match status" value="1"/>
</dbReference>
<dbReference type="SUPFAM" id="SSF53807">
    <property type="entry name" value="Helical backbone' metal receptor"/>
    <property type="match status" value="1"/>
</dbReference>
<dbReference type="Gene3D" id="3.40.50.1980">
    <property type="entry name" value="Nitrogenase molybdenum iron protein domain"/>
    <property type="match status" value="2"/>
</dbReference>
<comment type="caution">
    <text evidence="3">The sequence shown here is derived from an EMBL/GenBank/DDBJ whole genome shotgun (WGS) entry which is preliminary data.</text>
</comment>
<dbReference type="Proteomes" id="UP001275436">
    <property type="component" value="Unassembled WGS sequence"/>
</dbReference>
<feature type="signal peptide" evidence="2">
    <location>
        <begin position="1"/>
        <end position="23"/>
    </location>
</feature>
<evidence type="ECO:0000256" key="2">
    <source>
        <dbReference type="SAM" id="SignalP"/>
    </source>
</evidence>
<dbReference type="InterPro" id="IPR006127">
    <property type="entry name" value="ZnuA-like"/>
</dbReference>
<feature type="region of interest" description="Disordered" evidence="1">
    <location>
        <begin position="120"/>
        <end position="162"/>
    </location>
</feature>
<dbReference type="EMBL" id="BSKO01000001">
    <property type="protein sequence ID" value="GLO64411.1"/>
    <property type="molecule type" value="Genomic_DNA"/>
</dbReference>
<keyword evidence="2" id="KW-0732">Signal</keyword>
<evidence type="ECO:0008006" key="5">
    <source>
        <dbReference type="Google" id="ProtNLM"/>
    </source>
</evidence>
<evidence type="ECO:0000313" key="3">
    <source>
        <dbReference type="EMBL" id="GLO64411.1"/>
    </source>
</evidence>
<dbReference type="PANTHER" id="PTHR42953">
    <property type="entry name" value="HIGH-AFFINITY ZINC UPTAKE SYSTEM PROTEIN ZNUA-RELATED"/>
    <property type="match status" value="1"/>
</dbReference>
<accession>A0ABQ5TE77</accession>
<name>A0ABQ5TE77_9BACI</name>
<dbReference type="RefSeq" id="WP_017795252.1">
    <property type="nucleotide sequence ID" value="NZ_BSKO01000001.1"/>
</dbReference>
<proteinExistence type="predicted"/>
<evidence type="ECO:0000256" key="1">
    <source>
        <dbReference type="SAM" id="MobiDB-lite"/>
    </source>
</evidence>
<gene>
    <name evidence="3" type="ORF">MACH08_01950</name>
</gene>
<dbReference type="PROSITE" id="PS51257">
    <property type="entry name" value="PROKAR_LIPOPROTEIN"/>
    <property type="match status" value="1"/>
</dbReference>
<feature type="compositionally biased region" description="Low complexity" evidence="1">
    <location>
        <begin position="146"/>
        <end position="155"/>
    </location>
</feature>
<feature type="compositionally biased region" description="Basic and acidic residues" evidence="1">
    <location>
        <begin position="120"/>
        <end position="145"/>
    </location>
</feature>
<sequence length="419" mass="47061">MKRVLFLLLTTLILLSACQTEDAANEDDQNTLTISTTIFALEDFISKIGGDYVDVESIYPPNADAHTYEPSSREMVELAKKDAFLYSGVGMEPFAEKAEEILADEDVAVVPLGENVHLRGEHNHDHEDEDAAHEHKSDDHDHSHNSENSSSIHIDGVNDHYHSGDTVELEAHTDEDTDGDNWKWYSRTDSSEEWVEVDGQSTSQYTGTIDESIELKAVLADDNNEVVAESEPIQLQIDNHDGESGIGDPHVFIDPILSIQLAENIKNTLIDLLPEQEEYFTANFEEVKSQLEQVDQDLQQTFDNAELNHLIVSHAAYGYWEERYGLEQISIHGLSPTQEPSQSELVQIINAAEEYDLKYVAFENNVSSKVSEIIQSEIGADSITLRNMETITQEDIDNGEDYFSLMEKNIEALEKALSK</sequence>
<dbReference type="PANTHER" id="PTHR42953:SF8">
    <property type="entry name" value="ZINT DOMAIN-CONTAINING PROTEIN"/>
    <property type="match status" value="1"/>
</dbReference>
<dbReference type="InterPro" id="IPR050492">
    <property type="entry name" value="Bact_metal-bind_prot9"/>
</dbReference>
<feature type="chain" id="PRO_5045748579" description="Zinc transport system substrate-binding protein" evidence="2">
    <location>
        <begin position="24"/>
        <end position="419"/>
    </location>
</feature>
<keyword evidence="4" id="KW-1185">Reference proteome</keyword>
<protein>
    <recommendedName>
        <fullName evidence="5">Zinc transport system substrate-binding protein</fullName>
    </recommendedName>
</protein>